<dbReference type="Proteomes" id="UP000231962">
    <property type="component" value="Unassembled WGS sequence"/>
</dbReference>
<accession>A0A2M9ZQC9</accession>
<dbReference type="EMBL" id="NPDZ01000002">
    <property type="protein sequence ID" value="PJZ74290.1"/>
    <property type="molecule type" value="Genomic_DNA"/>
</dbReference>
<protein>
    <recommendedName>
        <fullName evidence="3">Urease accessory protein UreH-like transmembrane domain-containing protein</fullName>
    </recommendedName>
</protein>
<name>A0A2M9ZQC9_9LEPT</name>
<evidence type="ECO:0000259" key="3">
    <source>
        <dbReference type="Pfam" id="PF13386"/>
    </source>
</evidence>
<comment type="caution">
    <text evidence="5">The sequence shown here is derived from an EMBL/GenBank/DDBJ whole genome shotgun (WGS) entry which is preliminary data.</text>
</comment>
<feature type="region of interest" description="Disordered" evidence="1">
    <location>
        <begin position="235"/>
        <end position="280"/>
    </location>
</feature>
<dbReference type="RefSeq" id="WP_100713023.1">
    <property type="nucleotide sequence ID" value="NZ_NPDY01000003.1"/>
</dbReference>
<proteinExistence type="predicted"/>
<organism evidence="5 7">
    <name type="scientific">Leptospira perolatii</name>
    <dbReference type="NCBI Taxonomy" id="2023191"/>
    <lineage>
        <taxon>Bacteria</taxon>
        <taxon>Pseudomonadati</taxon>
        <taxon>Spirochaetota</taxon>
        <taxon>Spirochaetia</taxon>
        <taxon>Leptospirales</taxon>
        <taxon>Leptospiraceae</taxon>
        <taxon>Leptospira</taxon>
    </lineage>
</organism>
<feature type="domain" description="Urease accessory protein UreH-like transmembrane" evidence="3">
    <location>
        <begin position="11"/>
        <end position="222"/>
    </location>
</feature>
<feature type="transmembrane region" description="Helical" evidence="2">
    <location>
        <begin position="87"/>
        <end position="106"/>
    </location>
</feature>
<feature type="transmembrane region" description="Helical" evidence="2">
    <location>
        <begin position="57"/>
        <end position="81"/>
    </location>
</feature>
<evidence type="ECO:0000313" key="5">
    <source>
        <dbReference type="EMBL" id="PJZ74290.1"/>
    </source>
</evidence>
<evidence type="ECO:0000256" key="1">
    <source>
        <dbReference type="SAM" id="MobiDB-lite"/>
    </source>
</evidence>
<feature type="compositionally biased region" description="Basic and acidic residues" evidence="1">
    <location>
        <begin position="261"/>
        <end position="273"/>
    </location>
</feature>
<gene>
    <name evidence="4" type="ORF">CH360_05535</name>
    <name evidence="5" type="ORF">CH373_05115</name>
</gene>
<dbReference type="OrthoDB" id="9800141at2"/>
<evidence type="ECO:0000313" key="7">
    <source>
        <dbReference type="Proteomes" id="UP000231990"/>
    </source>
</evidence>
<dbReference type="Pfam" id="PF13386">
    <property type="entry name" value="DsbD_2"/>
    <property type="match status" value="1"/>
</dbReference>
<feature type="transmembrane region" description="Helical" evidence="2">
    <location>
        <begin position="210"/>
        <end position="229"/>
    </location>
</feature>
<dbReference type="AlphaFoldDB" id="A0A2M9ZQC9"/>
<dbReference type="Proteomes" id="UP000231990">
    <property type="component" value="Unassembled WGS sequence"/>
</dbReference>
<dbReference type="PANTHER" id="PTHR42208">
    <property type="entry name" value="HEAVY METAL TRANSPORTER-RELATED"/>
    <property type="match status" value="1"/>
</dbReference>
<dbReference type="EMBL" id="NPDY01000003">
    <property type="protein sequence ID" value="PJZ70454.1"/>
    <property type="molecule type" value="Genomic_DNA"/>
</dbReference>
<keyword evidence="2" id="KW-0812">Transmembrane</keyword>
<evidence type="ECO:0000313" key="6">
    <source>
        <dbReference type="Proteomes" id="UP000231962"/>
    </source>
</evidence>
<feature type="transmembrane region" description="Helical" evidence="2">
    <location>
        <begin position="6"/>
        <end position="36"/>
    </location>
</feature>
<feature type="transmembrane region" description="Helical" evidence="2">
    <location>
        <begin position="141"/>
        <end position="164"/>
    </location>
</feature>
<evidence type="ECO:0000313" key="4">
    <source>
        <dbReference type="EMBL" id="PJZ70454.1"/>
    </source>
</evidence>
<keyword evidence="6" id="KW-1185">Reference proteome</keyword>
<dbReference type="PANTHER" id="PTHR42208:SF1">
    <property type="entry name" value="HEAVY METAL TRANSPORTER"/>
    <property type="match status" value="1"/>
</dbReference>
<reference evidence="6 7" key="1">
    <citation type="submission" date="2017-07" db="EMBL/GenBank/DDBJ databases">
        <title>Leptospira spp. isolated from tropical soils.</title>
        <authorList>
            <person name="Thibeaux R."/>
            <person name="Iraola G."/>
            <person name="Ferres I."/>
            <person name="Bierque E."/>
            <person name="Girault D."/>
            <person name="Soupe-Gilbert M.-E."/>
            <person name="Picardeau M."/>
            <person name="Goarant C."/>
        </authorList>
    </citation>
    <scope>NUCLEOTIDE SEQUENCE [LARGE SCALE GENOMIC DNA]</scope>
    <source>
        <strain evidence="5 7">FH1-B-B1</strain>
        <strain evidence="4 6">FH1-B-C1</strain>
    </source>
</reference>
<dbReference type="InterPro" id="IPR039447">
    <property type="entry name" value="UreH-like_TM_dom"/>
</dbReference>
<feature type="transmembrane region" description="Helical" evidence="2">
    <location>
        <begin position="176"/>
        <end position="198"/>
    </location>
</feature>
<keyword evidence="2" id="KW-1133">Transmembrane helix</keyword>
<evidence type="ECO:0000256" key="2">
    <source>
        <dbReference type="SAM" id="Phobius"/>
    </source>
</evidence>
<keyword evidence="2" id="KW-0472">Membrane</keyword>
<sequence>MELGFSIIGIALVQGLAGSIHCAGMCGPFAGTLSLYAGKSSQSKVTFLQLSYNLGRFASYSLVGVLLGFFGKGTNLAFSQLSWIQEGAAWISVAFILFLGFSLIFWGKSPESVKFFSKWIGKLGRPLLEKIRENQGKTNRVYSLAFTFGILTALLPCGVLYPAYALSFATGSPVLGALTMSFFFLGTFPLLFGIGFGFHRIASAIGNKSIKLVGLAIVIIGLGTVLVRFSHTHTDTHDHSGSHSHSYSEEVGAPNRSNTEQTKEELSNEEKSTSHHNHHH</sequence>